<evidence type="ECO:0000259" key="1">
    <source>
        <dbReference type="Pfam" id="PF16798"/>
    </source>
</evidence>
<protein>
    <submittedName>
        <fullName evidence="2">DUF5069 domain-containing protein</fullName>
    </submittedName>
</protein>
<dbReference type="Proteomes" id="UP000634206">
    <property type="component" value="Unassembled WGS sequence"/>
</dbReference>
<dbReference type="AlphaFoldDB" id="A0AAE2SDI6"/>
<organism evidence="2 3">
    <name type="scientific">Oceaniferula flava</name>
    <dbReference type="NCBI Taxonomy" id="2800421"/>
    <lineage>
        <taxon>Bacteria</taxon>
        <taxon>Pseudomonadati</taxon>
        <taxon>Verrucomicrobiota</taxon>
        <taxon>Verrucomicrobiia</taxon>
        <taxon>Verrucomicrobiales</taxon>
        <taxon>Verrucomicrobiaceae</taxon>
        <taxon>Oceaniferula</taxon>
    </lineage>
</organism>
<reference evidence="2" key="1">
    <citation type="submission" date="2021-01" db="EMBL/GenBank/DDBJ databases">
        <title>Modified the classification status of verrucomicrobia.</title>
        <authorList>
            <person name="Feng X."/>
        </authorList>
    </citation>
    <scope>NUCLEOTIDE SEQUENCE</scope>
    <source>
        <strain evidence="2">5K15</strain>
    </source>
</reference>
<dbReference type="InterPro" id="IPR031849">
    <property type="entry name" value="DUF5069"/>
</dbReference>
<accession>A0AAE2SDI6</accession>
<name>A0AAE2SDI6_9BACT</name>
<evidence type="ECO:0000313" key="3">
    <source>
        <dbReference type="Proteomes" id="UP000634206"/>
    </source>
</evidence>
<keyword evidence="3" id="KW-1185">Reference proteome</keyword>
<proteinExistence type="predicted"/>
<feature type="domain" description="DUF5069" evidence="1">
    <location>
        <begin position="5"/>
        <end position="139"/>
    </location>
</feature>
<comment type="caution">
    <text evidence="2">The sequence shown here is derived from an EMBL/GenBank/DDBJ whole genome shotgun (WGS) entry which is preliminary data.</text>
</comment>
<evidence type="ECO:0000313" key="2">
    <source>
        <dbReference type="EMBL" id="MBK1856383.1"/>
    </source>
</evidence>
<dbReference type="Pfam" id="PF16798">
    <property type="entry name" value="DUF5069"/>
    <property type="match status" value="1"/>
</dbReference>
<dbReference type="EMBL" id="JAENIG010000013">
    <property type="protein sequence ID" value="MBK1856383.1"/>
    <property type="molecule type" value="Genomic_DNA"/>
</dbReference>
<gene>
    <name evidence="2" type="ORF">JIN83_15525</name>
</gene>
<sequence>MSDYQAPRSPRDEINGMLYFPRLCDKIRLHSEGKLESDYIENLGGGMDLWTCQFLGVDYTDLRDKVLGGASDEEALAWCRENGNPRGELELTWWNSYMQSRGYRDDMTDRLAFRKDEAGWNDRDDIITFFDFIDVDEGRQ</sequence>
<dbReference type="RefSeq" id="WP_309491006.1">
    <property type="nucleotide sequence ID" value="NZ_JAENIG010000013.1"/>
</dbReference>